<evidence type="ECO:0000313" key="2">
    <source>
        <dbReference type="Proteomes" id="UP001152300"/>
    </source>
</evidence>
<name>A0A9X0AF06_9HELO</name>
<proteinExistence type="predicted"/>
<keyword evidence="2" id="KW-1185">Reference proteome</keyword>
<evidence type="ECO:0000313" key="1">
    <source>
        <dbReference type="EMBL" id="KAJ8061179.1"/>
    </source>
</evidence>
<sequence>MDKVVFCRVRETIGRSAVLVALPKAKEDTQEAVRKLAEFKKDVRWAGETLQSEFQIYEQSSQQLQEQLKPYHGVLSRLYDQLIVTKMRIEA</sequence>
<reference evidence="1" key="1">
    <citation type="submission" date="2022-11" db="EMBL/GenBank/DDBJ databases">
        <title>Genome Resource of Sclerotinia nivalis Strain SnTB1, a Plant Pathogen Isolated from American Ginseng.</title>
        <authorList>
            <person name="Fan S."/>
        </authorList>
    </citation>
    <scope>NUCLEOTIDE SEQUENCE</scope>
    <source>
        <strain evidence="1">SnTB1</strain>
    </source>
</reference>
<dbReference type="AlphaFoldDB" id="A0A9X0AF06"/>
<protein>
    <submittedName>
        <fullName evidence="1">Uncharacterized protein</fullName>
    </submittedName>
</protein>
<dbReference type="Proteomes" id="UP001152300">
    <property type="component" value="Unassembled WGS sequence"/>
</dbReference>
<organism evidence="1 2">
    <name type="scientific">Sclerotinia nivalis</name>
    <dbReference type="NCBI Taxonomy" id="352851"/>
    <lineage>
        <taxon>Eukaryota</taxon>
        <taxon>Fungi</taxon>
        <taxon>Dikarya</taxon>
        <taxon>Ascomycota</taxon>
        <taxon>Pezizomycotina</taxon>
        <taxon>Leotiomycetes</taxon>
        <taxon>Helotiales</taxon>
        <taxon>Sclerotiniaceae</taxon>
        <taxon>Sclerotinia</taxon>
    </lineage>
</organism>
<gene>
    <name evidence="1" type="ORF">OCU04_010252</name>
</gene>
<comment type="caution">
    <text evidence="1">The sequence shown here is derived from an EMBL/GenBank/DDBJ whole genome shotgun (WGS) entry which is preliminary data.</text>
</comment>
<dbReference type="EMBL" id="JAPEIS010000012">
    <property type="protein sequence ID" value="KAJ8061179.1"/>
    <property type="molecule type" value="Genomic_DNA"/>
</dbReference>
<accession>A0A9X0AF06</accession>